<proteinExistence type="predicted"/>
<feature type="domain" description="Glycosyl transferase family 1" evidence="2">
    <location>
        <begin position="207"/>
        <end position="371"/>
    </location>
</feature>
<sequence length="398" mass="45422">MKKIIVVSEFILPEQNSTGYFWHKIIQKMAQSAITDHISVIAPADEQYIPDHFDKKVELNLFDSPTYNKNSLISRVWGQIKQTHAFYKKIKGNLDSNTQVVSGTNPLFLMVLIAVLKIFKPFKWCLLVHDVFPQNLVPAGILKKKSFFFKILNTIFNLVYAQADHIVVIGRDMEMVLRQKNYKKDITVIPNWVDFKEIELQDKNDSELIKQLNWENDIVFQFFGNIGRVQGIDHLVQAIQLVKHPQAKFLFIGGGSAVELVKSYIENDKKLNNVAYINELPSNKRSLGLSSCDIAIVTLADGMFGLGVPSKAYFSMAANRPILAIMDENAEVACMVKEHQIGWVDASNSPQQLAQLIDEICDKEKASKMISPRTILEKHYHQDILLEKFIKTLRLDNE</sequence>
<gene>
    <name evidence="3" type="ORF">E0H85_07610</name>
</gene>
<dbReference type="InterPro" id="IPR001296">
    <property type="entry name" value="Glyco_trans_1"/>
</dbReference>
<dbReference type="Pfam" id="PF00534">
    <property type="entry name" value="Glycos_transf_1"/>
    <property type="match status" value="1"/>
</dbReference>
<keyword evidence="1 3" id="KW-0808">Transferase</keyword>
<comment type="caution">
    <text evidence="3">The sequence shown here is derived from an EMBL/GenBank/DDBJ whole genome shotgun (WGS) entry which is preliminary data.</text>
</comment>
<dbReference type="OrthoDB" id="9811902at2"/>
<evidence type="ECO:0000313" key="3">
    <source>
        <dbReference type="EMBL" id="TCB59681.1"/>
    </source>
</evidence>
<protein>
    <submittedName>
        <fullName evidence="3">Glycosyltransferase WbuB</fullName>
    </submittedName>
</protein>
<dbReference type="AlphaFoldDB" id="A0A4V2LPV7"/>
<evidence type="ECO:0000313" key="4">
    <source>
        <dbReference type="Proteomes" id="UP000291380"/>
    </source>
</evidence>
<dbReference type="PANTHER" id="PTHR46401:SF2">
    <property type="entry name" value="GLYCOSYLTRANSFERASE WBBK-RELATED"/>
    <property type="match status" value="1"/>
</dbReference>
<accession>A0A4V2LPV7</accession>
<dbReference type="Gene3D" id="3.40.50.2000">
    <property type="entry name" value="Glycogen Phosphorylase B"/>
    <property type="match status" value="2"/>
</dbReference>
<dbReference type="CDD" id="cd03794">
    <property type="entry name" value="GT4_WbuB-like"/>
    <property type="match status" value="1"/>
</dbReference>
<dbReference type="SUPFAM" id="SSF53756">
    <property type="entry name" value="UDP-Glycosyltransferase/glycogen phosphorylase"/>
    <property type="match status" value="1"/>
</dbReference>
<dbReference type="GO" id="GO:0016757">
    <property type="term" value="F:glycosyltransferase activity"/>
    <property type="evidence" value="ECO:0007669"/>
    <property type="project" value="InterPro"/>
</dbReference>
<dbReference type="Proteomes" id="UP000291380">
    <property type="component" value="Unassembled WGS sequence"/>
</dbReference>
<dbReference type="RefSeq" id="WP_131271096.1">
    <property type="nucleotide sequence ID" value="NZ_SJOA01000007.1"/>
</dbReference>
<reference evidence="3 4" key="1">
    <citation type="submission" date="2019-02" db="EMBL/GenBank/DDBJ databases">
        <title>High diversity of culturable Acinetobacter species in natural soil and water ecosystems.</title>
        <authorList>
            <person name="Radolfova-Krizova L."/>
            <person name="Nemec A."/>
        </authorList>
    </citation>
    <scope>NUCLEOTIDE SEQUENCE [LARGE SCALE GENOMIC DNA]</scope>
    <source>
        <strain evidence="3 4">ANC 4281</strain>
    </source>
</reference>
<dbReference type="PANTHER" id="PTHR46401">
    <property type="entry name" value="GLYCOSYLTRANSFERASE WBBK-RELATED"/>
    <property type="match status" value="1"/>
</dbReference>
<dbReference type="EMBL" id="SJOA01000007">
    <property type="protein sequence ID" value="TCB59681.1"/>
    <property type="molecule type" value="Genomic_DNA"/>
</dbReference>
<evidence type="ECO:0000256" key="1">
    <source>
        <dbReference type="ARBA" id="ARBA00022679"/>
    </source>
</evidence>
<organism evidence="3 4">
    <name type="scientific">Acinetobacter terrae</name>
    <dbReference type="NCBI Taxonomy" id="2731247"/>
    <lineage>
        <taxon>Bacteria</taxon>
        <taxon>Pseudomonadati</taxon>
        <taxon>Pseudomonadota</taxon>
        <taxon>Gammaproteobacteria</taxon>
        <taxon>Moraxellales</taxon>
        <taxon>Moraxellaceae</taxon>
        <taxon>Acinetobacter</taxon>
        <taxon>Acinetobacter Taxon 24</taxon>
    </lineage>
</organism>
<name>A0A4V2LPV7_9GAMM</name>
<dbReference type="GO" id="GO:0009103">
    <property type="term" value="P:lipopolysaccharide biosynthetic process"/>
    <property type="evidence" value="ECO:0007669"/>
    <property type="project" value="TreeGrafter"/>
</dbReference>
<evidence type="ECO:0000259" key="2">
    <source>
        <dbReference type="Pfam" id="PF00534"/>
    </source>
</evidence>